<accession>A0ABV6FHH9</accession>
<dbReference type="Proteomes" id="UP001589773">
    <property type="component" value="Unassembled WGS sequence"/>
</dbReference>
<protein>
    <submittedName>
        <fullName evidence="3">PEP-CTERM sorting domain-containing protein</fullName>
    </submittedName>
</protein>
<comment type="caution">
    <text evidence="3">The sequence shown here is derived from an EMBL/GenBank/DDBJ whole genome shotgun (WGS) entry which is preliminary data.</text>
</comment>
<feature type="chain" id="PRO_5045533670" evidence="1">
    <location>
        <begin position="22"/>
        <end position="185"/>
    </location>
</feature>
<dbReference type="RefSeq" id="WP_379679897.1">
    <property type="nucleotide sequence ID" value="NZ_JBHLWP010000013.1"/>
</dbReference>
<feature type="signal peptide" evidence="1">
    <location>
        <begin position="1"/>
        <end position="21"/>
    </location>
</feature>
<feature type="domain" description="Ice-binding protein C-terminal" evidence="2">
    <location>
        <begin position="158"/>
        <end position="181"/>
    </location>
</feature>
<dbReference type="Pfam" id="PF07589">
    <property type="entry name" value="PEP-CTERM"/>
    <property type="match status" value="1"/>
</dbReference>
<name>A0ABV6FHH9_9BURK</name>
<dbReference type="EMBL" id="JBHLWP010000013">
    <property type="protein sequence ID" value="MFC0252984.1"/>
    <property type="molecule type" value="Genomic_DNA"/>
</dbReference>
<dbReference type="InterPro" id="IPR013424">
    <property type="entry name" value="Ice-binding_C"/>
</dbReference>
<evidence type="ECO:0000256" key="1">
    <source>
        <dbReference type="SAM" id="SignalP"/>
    </source>
</evidence>
<dbReference type="NCBIfam" id="TIGR02595">
    <property type="entry name" value="PEP_CTERM"/>
    <property type="match status" value="1"/>
</dbReference>
<reference evidence="3 4" key="1">
    <citation type="submission" date="2024-09" db="EMBL/GenBank/DDBJ databases">
        <authorList>
            <person name="Sun Q."/>
            <person name="Mori K."/>
        </authorList>
    </citation>
    <scope>NUCLEOTIDE SEQUENCE [LARGE SCALE GENOMIC DNA]</scope>
    <source>
        <strain evidence="3 4">CCM 7792</strain>
    </source>
</reference>
<evidence type="ECO:0000313" key="3">
    <source>
        <dbReference type="EMBL" id="MFC0252984.1"/>
    </source>
</evidence>
<keyword evidence="4" id="KW-1185">Reference proteome</keyword>
<evidence type="ECO:0000313" key="4">
    <source>
        <dbReference type="Proteomes" id="UP001589773"/>
    </source>
</evidence>
<keyword evidence="1" id="KW-0732">Signal</keyword>
<gene>
    <name evidence="3" type="ORF">ACFFJK_13880</name>
</gene>
<organism evidence="3 4">
    <name type="scientific">Massilia consociata</name>
    <dbReference type="NCBI Taxonomy" id="760117"/>
    <lineage>
        <taxon>Bacteria</taxon>
        <taxon>Pseudomonadati</taxon>
        <taxon>Pseudomonadota</taxon>
        <taxon>Betaproteobacteria</taxon>
        <taxon>Burkholderiales</taxon>
        <taxon>Oxalobacteraceae</taxon>
        <taxon>Telluria group</taxon>
        <taxon>Massilia</taxon>
    </lineage>
</organism>
<proteinExistence type="predicted"/>
<evidence type="ECO:0000259" key="2">
    <source>
        <dbReference type="Pfam" id="PF07589"/>
    </source>
</evidence>
<sequence>MKLLKSLLLTVGVAMSFAAQAATINFSDYSGSLASVGDVHFSLAGDGEQGTPSVEGGYLFNSIDGPTYPTNSILKLAFDKNVTGVKFVFDIFGYRTTPTWSLYDANRTLISSGSLSTHADTFYDVSQFSNVRSLEFYNGGNNWYFGIKQLEYAVQAVQVPEPGILPLLGLGIAGFMMARRRSAAK</sequence>